<dbReference type="STRING" id="1221500.ABE65_005350"/>
<evidence type="ECO:0000256" key="10">
    <source>
        <dbReference type="ARBA" id="ARBA00022840"/>
    </source>
</evidence>
<keyword evidence="17" id="KW-1185">Reference proteome</keyword>
<dbReference type="EC" id="2.7.13.3" evidence="3"/>
<feature type="transmembrane region" description="Helical" evidence="14">
    <location>
        <begin position="174"/>
        <end position="193"/>
    </location>
</feature>
<gene>
    <name evidence="16" type="ORF">ABE65_005350</name>
</gene>
<evidence type="ECO:0000259" key="15">
    <source>
        <dbReference type="PROSITE" id="PS50109"/>
    </source>
</evidence>
<evidence type="ECO:0000256" key="1">
    <source>
        <dbReference type="ARBA" id="ARBA00000085"/>
    </source>
</evidence>
<dbReference type="GO" id="GO:0000155">
    <property type="term" value="F:phosphorelay sensor kinase activity"/>
    <property type="evidence" value="ECO:0007669"/>
    <property type="project" value="InterPro"/>
</dbReference>
<dbReference type="SUPFAM" id="SSF55890">
    <property type="entry name" value="Sporulation response regulatory protein Spo0B"/>
    <property type="match status" value="1"/>
</dbReference>
<evidence type="ECO:0000313" key="17">
    <source>
        <dbReference type="Proteomes" id="UP000076623"/>
    </source>
</evidence>
<dbReference type="Pfam" id="PF17203">
    <property type="entry name" value="sCache_3_2"/>
    <property type="match status" value="1"/>
</dbReference>
<comment type="catalytic activity">
    <reaction evidence="1">
        <text>ATP + protein L-histidine = ADP + protein N-phospho-L-histidine.</text>
        <dbReference type="EC" id="2.7.13.3"/>
    </reaction>
</comment>
<dbReference type="InterPro" id="IPR005467">
    <property type="entry name" value="His_kinase_dom"/>
</dbReference>
<dbReference type="Gene3D" id="1.10.287.130">
    <property type="match status" value="1"/>
</dbReference>
<keyword evidence="8" id="KW-0547">Nucleotide-binding</keyword>
<organism evidence="16 17">
    <name type="scientific">Fictibacillus phosphorivorans</name>
    <dbReference type="NCBI Taxonomy" id="1221500"/>
    <lineage>
        <taxon>Bacteria</taxon>
        <taxon>Bacillati</taxon>
        <taxon>Bacillota</taxon>
        <taxon>Bacilli</taxon>
        <taxon>Bacillales</taxon>
        <taxon>Fictibacillaceae</taxon>
        <taxon>Fictibacillus</taxon>
    </lineage>
</organism>
<dbReference type="InterPro" id="IPR036890">
    <property type="entry name" value="HATPase_C_sf"/>
</dbReference>
<feature type="domain" description="Histidine kinase" evidence="15">
    <location>
        <begin position="333"/>
        <end position="526"/>
    </location>
</feature>
<evidence type="ECO:0000256" key="12">
    <source>
        <dbReference type="ARBA" id="ARBA00023012"/>
    </source>
</evidence>
<dbReference type="Pfam" id="PF02518">
    <property type="entry name" value="HATPase_c"/>
    <property type="match status" value="1"/>
</dbReference>
<evidence type="ECO:0000256" key="14">
    <source>
        <dbReference type="SAM" id="Phobius"/>
    </source>
</evidence>
<keyword evidence="13 14" id="KW-0472">Membrane</keyword>
<dbReference type="InterPro" id="IPR016120">
    <property type="entry name" value="Sig_transdc_His_kin_SpoOB"/>
</dbReference>
<keyword evidence="9 16" id="KW-0418">Kinase</keyword>
<dbReference type="InterPro" id="IPR033463">
    <property type="entry name" value="sCache_3"/>
</dbReference>
<keyword evidence="12" id="KW-0902">Two-component regulatory system</keyword>
<dbReference type="Gene3D" id="3.30.450.20">
    <property type="entry name" value="PAS domain"/>
    <property type="match status" value="2"/>
</dbReference>
<dbReference type="SMART" id="SM00091">
    <property type="entry name" value="PAS"/>
    <property type="match status" value="1"/>
</dbReference>
<dbReference type="SUPFAM" id="SSF55785">
    <property type="entry name" value="PYP-like sensor domain (PAS domain)"/>
    <property type="match status" value="1"/>
</dbReference>
<dbReference type="InterPro" id="IPR003594">
    <property type="entry name" value="HATPase_dom"/>
</dbReference>
<evidence type="ECO:0000256" key="5">
    <source>
        <dbReference type="ARBA" id="ARBA00022553"/>
    </source>
</evidence>
<keyword evidence="11 14" id="KW-1133">Transmembrane helix</keyword>
<dbReference type="InterPro" id="IPR029151">
    <property type="entry name" value="Sensor-like_sf"/>
</dbReference>
<dbReference type="Gene3D" id="3.30.565.10">
    <property type="entry name" value="Histidine kinase-like ATPase, C-terminal domain"/>
    <property type="match status" value="1"/>
</dbReference>
<dbReference type="InterPro" id="IPR000014">
    <property type="entry name" value="PAS"/>
</dbReference>
<dbReference type="Pfam" id="PF13596">
    <property type="entry name" value="PAS_10"/>
    <property type="match status" value="1"/>
</dbReference>
<dbReference type="AlphaFoldDB" id="A0A160IJW3"/>
<dbReference type="CDD" id="cd00130">
    <property type="entry name" value="PAS"/>
    <property type="match status" value="1"/>
</dbReference>
<keyword evidence="5" id="KW-0597">Phosphoprotein</keyword>
<evidence type="ECO:0000256" key="4">
    <source>
        <dbReference type="ARBA" id="ARBA00022475"/>
    </source>
</evidence>
<protein>
    <recommendedName>
        <fullName evidence="3">histidine kinase</fullName>
        <ecNumber evidence="3">2.7.13.3</ecNumber>
    </recommendedName>
</protein>
<dbReference type="InterPro" id="IPR035965">
    <property type="entry name" value="PAS-like_dom_sf"/>
</dbReference>
<evidence type="ECO:0000256" key="13">
    <source>
        <dbReference type="ARBA" id="ARBA00023136"/>
    </source>
</evidence>
<dbReference type="GO" id="GO:0005886">
    <property type="term" value="C:plasma membrane"/>
    <property type="evidence" value="ECO:0007669"/>
    <property type="project" value="UniProtKB-SubCell"/>
</dbReference>
<dbReference type="SUPFAM" id="SSF103190">
    <property type="entry name" value="Sensory domain-like"/>
    <property type="match status" value="1"/>
</dbReference>
<evidence type="ECO:0000256" key="2">
    <source>
        <dbReference type="ARBA" id="ARBA00004651"/>
    </source>
</evidence>
<keyword evidence="4" id="KW-1003">Cell membrane</keyword>
<dbReference type="PROSITE" id="PS50109">
    <property type="entry name" value="HIS_KIN"/>
    <property type="match status" value="1"/>
</dbReference>
<keyword evidence="7 14" id="KW-0812">Transmembrane</keyword>
<accession>A0A160IJW3</accession>
<dbReference type="GO" id="GO:0005524">
    <property type="term" value="F:ATP binding"/>
    <property type="evidence" value="ECO:0007669"/>
    <property type="project" value="UniProtKB-KW"/>
</dbReference>
<evidence type="ECO:0000256" key="3">
    <source>
        <dbReference type="ARBA" id="ARBA00012438"/>
    </source>
</evidence>
<evidence type="ECO:0000256" key="11">
    <source>
        <dbReference type="ARBA" id="ARBA00022989"/>
    </source>
</evidence>
<comment type="subcellular location">
    <subcellularLocation>
        <location evidence="2">Cell membrane</location>
        <topology evidence="2">Multi-pass membrane protein</topology>
    </subcellularLocation>
</comment>
<evidence type="ECO:0000256" key="9">
    <source>
        <dbReference type="ARBA" id="ARBA00022777"/>
    </source>
</evidence>
<evidence type="ECO:0000256" key="6">
    <source>
        <dbReference type="ARBA" id="ARBA00022679"/>
    </source>
</evidence>
<dbReference type="SUPFAM" id="SSF55874">
    <property type="entry name" value="ATPase domain of HSP90 chaperone/DNA topoisomerase II/histidine kinase"/>
    <property type="match status" value="1"/>
</dbReference>
<keyword evidence="10" id="KW-0067">ATP-binding</keyword>
<evidence type="ECO:0000313" key="16">
    <source>
        <dbReference type="EMBL" id="ANC76264.1"/>
    </source>
</evidence>
<dbReference type="EMBL" id="CP015378">
    <property type="protein sequence ID" value="ANC76264.1"/>
    <property type="molecule type" value="Genomic_DNA"/>
</dbReference>
<dbReference type="PRINTS" id="PR00344">
    <property type="entry name" value="BCTRLSENSOR"/>
</dbReference>
<evidence type="ECO:0000256" key="8">
    <source>
        <dbReference type="ARBA" id="ARBA00022741"/>
    </source>
</evidence>
<dbReference type="InterPro" id="IPR004358">
    <property type="entry name" value="Sig_transdc_His_kin-like_C"/>
</dbReference>
<dbReference type="KEGG" id="fpn:ABE65_005350"/>
<dbReference type="SMART" id="SM00387">
    <property type="entry name" value="HATPase_c"/>
    <property type="match status" value="1"/>
</dbReference>
<evidence type="ECO:0000256" key="7">
    <source>
        <dbReference type="ARBA" id="ARBA00022692"/>
    </source>
</evidence>
<proteinExistence type="predicted"/>
<dbReference type="InterPro" id="IPR039506">
    <property type="entry name" value="SPOB_a"/>
</dbReference>
<keyword evidence="6" id="KW-0808">Transferase</keyword>
<dbReference type="Pfam" id="PF14689">
    <property type="entry name" value="SPOB_a"/>
    <property type="match status" value="1"/>
</dbReference>
<feature type="transmembrane region" description="Helical" evidence="14">
    <location>
        <begin position="12"/>
        <end position="36"/>
    </location>
</feature>
<sequence>MTIKRLPIRTKIMILTFGIVFYAILIGGVVIIGKILDIQEEELGKRAMITSRTVAQLPEVKKYIQINKGWNEIEPVVEKIRVINEADYVVVMDMDHIRYSHPVKDMIGTVSKGSDEGAAFADHTFISRAKGEMGTAVRAFVPIKNDELEQIGVVVVGHVIPGYYEVFHDLTDEMTLILLLVLSFGVIGSYLLARHLKQQMFYLEPHEIVRMFEERTATFHSMHEGVIAIDKEELITIFNEKAKSIFSVSGEVVGRQIREVIPDTRLPEIIELSRPVYNQEIRVSGKVIMSNRVPIQVNNKIVGAVAIFQDRTEVAKMAEELTGVKAFVEALRVQNHEHMNKLHTIAGLLQLGNMKKAMQYVFQISEEKGSLTRFLNQRIKNESLAGLLLSKVGRGKELGIKVVIDNESSLKTFPDQLDQHDFVTIIGNLIENAYDALRGIHDARIDVSIAQDSETCAILVEDNGCGMSQEVQSHMFERGYTTKGNNGSGIGLYLIHQIVEKGNGDIEVISDEHQGTSIVIVFPMNDRGEDDE</sequence>
<dbReference type="RefSeq" id="WP_066392137.1">
    <property type="nucleotide sequence ID" value="NZ_CP015378.1"/>
</dbReference>
<dbReference type="PANTHER" id="PTHR43547">
    <property type="entry name" value="TWO-COMPONENT HISTIDINE KINASE"/>
    <property type="match status" value="1"/>
</dbReference>
<name>A0A160IJW3_9BACL</name>
<reference evidence="16 17" key="1">
    <citation type="submission" date="2016-04" db="EMBL/GenBank/DDBJ databases">
        <title>Complete genome sequence of Fictibacillus phosphorivorans G25-29, a strain toxic to nematodes.</title>
        <authorList>
            <person name="Zheng Z."/>
        </authorList>
    </citation>
    <scope>NUCLEOTIDE SEQUENCE [LARGE SCALE GENOMIC DNA]</scope>
    <source>
        <strain evidence="16 17">G25-29</strain>
    </source>
</reference>
<dbReference type="PANTHER" id="PTHR43547:SF10">
    <property type="entry name" value="SENSOR HISTIDINE KINASE DCUS"/>
    <property type="match status" value="1"/>
</dbReference>
<dbReference type="Proteomes" id="UP000076623">
    <property type="component" value="Chromosome"/>
</dbReference>